<organism evidence="6 7">
    <name type="scientific">Clostridium manihotivorum</name>
    <dbReference type="NCBI Taxonomy" id="2320868"/>
    <lineage>
        <taxon>Bacteria</taxon>
        <taxon>Bacillati</taxon>
        <taxon>Bacillota</taxon>
        <taxon>Clostridia</taxon>
        <taxon>Eubacteriales</taxon>
        <taxon>Clostridiaceae</taxon>
        <taxon>Clostridium</taxon>
    </lineage>
</organism>
<evidence type="ECO:0000256" key="1">
    <source>
        <dbReference type="ARBA" id="ARBA00023015"/>
    </source>
</evidence>
<dbReference type="AlphaFoldDB" id="A0A410DTH6"/>
<dbReference type="Proteomes" id="UP000286268">
    <property type="component" value="Chromosome"/>
</dbReference>
<dbReference type="SMART" id="SM00422">
    <property type="entry name" value="HTH_MERR"/>
    <property type="match status" value="1"/>
</dbReference>
<dbReference type="KEGG" id="cmah:C1I91_12215"/>
<protein>
    <submittedName>
        <fullName evidence="6">Transcriptional regulator</fullName>
    </submittedName>
</protein>
<keyword evidence="7" id="KW-1185">Reference proteome</keyword>
<keyword evidence="3" id="KW-0804">Transcription</keyword>
<dbReference type="PANTHER" id="PTHR30204">
    <property type="entry name" value="REDOX-CYCLING DRUG-SENSING TRANSCRIPTIONAL ACTIVATOR SOXR"/>
    <property type="match status" value="1"/>
</dbReference>
<evidence type="ECO:0000256" key="4">
    <source>
        <dbReference type="SAM" id="Coils"/>
    </source>
</evidence>
<dbReference type="GO" id="GO:0003677">
    <property type="term" value="F:DNA binding"/>
    <property type="evidence" value="ECO:0007669"/>
    <property type="project" value="UniProtKB-KW"/>
</dbReference>
<dbReference type="PROSITE" id="PS50937">
    <property type="entry name" value="HTH_MERR_2"/>
    <property type="match status" value="1"/>
</dbReference>
<sequence>MNISKLSSKTGASVRSLRYYESKGLLKCERLENGYRDFHDSMIERVKTIQTYLSLGLNTDEIGQIIECPVSMINKQPLCDKALNAYKIKLSEVESQIEILQKLKLQLQRTISDFE</sequence>
<evidence type="ECO:0000256" key="2">
    <source>
        <dbReference type="ARBA" id="ARBA00023125"/>
    </source>
</evidence>
<evidence type="ECO:0000313" key="7">
    <source>
        <dbReference type="Proteomes" id="UP000286268"/>
    </source>
</evidence>
<keyword evidence="2" id="KW-0238">DNA-binding</keyword>
<dbReference type="Pfam" id="PF13411">
    <property type="entry name" value="MerR_1"/>
    <property type="match status" value="1"/>
</dbReference>
<accession>A0A410DTH6</accession>
<keyword evidence="4" id="KW-0175">Coiled coil</keyword>
<dbReference type="PRINTS" id="PR00040">
    <property type="entry name" value="HTHMERR"/>
</dbReference>
<evidence type="ECO:0000256" key="3">
    <source>
        <dbReference type="ARBA" id="ARBA00023163"/>
    </source>
</evidence>
<gene>
    <name evidence="6" type="ORF">C1I91_12215</name>
</gene>
<dbReference type="SUPFAM" id="SSF46955">
    <property type="entry name" value="Putative DNA-binding domain"/>
    <property type="match status" value="1"/>
</dbReference>
<dbReference type="EMBL" id="CP025746">
    <property type="protein sequence ID" value="QAA32341.1"/>
    <property type="molecule type" value="Genomic_DNA"/>
</dbReference>
<dbReference type="InterPro" id="IPR009061">
    <property type="entry name" value="DNA-bd_dom_put_sf"/>
</dbReference>
<dbReference type="RefSeq" id="WP_128213128.1">
    <property type="nucleotide sequence ID" value="NZ_CP025746.1"/>
</dbReference>
<reference evidence="6 7" key="1">
    <citation type="submission" date="2018-01" db="EMBL/GenBank/DDBJ databases">
        <title>Genome Sequencing and Assembly of Anaerobacter polyendosporus strain CT4.</title>
        <authorList>
            <person name="Tachaapaikoon C."/>
            <person name="Sutheeworapong S."/>
            <person name="Jenjaroenpun P."/>
            <person name="Wongsurawat T."/>
            <person name="Nookeaw I."/>
            <person name="Cheawchanlertfa P."/>
            <person name="Kosugi A."/>
            <person name="Cheevadhanarak S."/>
            <person name="Ratanakhanokchai K."/>
        </authorList>
    </citation>
    <scope>NUCLEOTIDE SEQUENCE [LARGE SCALE GENOMIC DNA]</scope>
    <source>
        <strain evidence="6 7">CT4</strain>
    </source>
</reference>
<dbReference type="PANTHER" id="PTHR30204:SF94">
    <property type="entry name" value="HEAVY METAL-DEPENDENT TRANSCRIPTIONAL REGULATOR HI_0293-RELATED"/>
    <property type="match status" value="1"/>
</dbReference>
<feature type="domain" description="HTH merR-type" evidence="5">
    <location>
        <begin position="1"/>
        <end position="68"/>
    </location>
</feature>
<proteinExistence type="predicted"/>
<dbReference type="Gene3D" id="1.10.1660.10">
    <property type="match status" value="1"/>
</dbReference>
<name>A0A410DTH6_9CLOT</name>
<feature type="coiled-coil region" evidence="4">
    <location>
        <begin position="83"/>
        <end position="110"/>
    </location>
</feature>
<dbReference type="InterPro" id="IPR000551">
    <property type="entry name" value="MerR-type_HTH_dom"/>
</dbReference>
<dbReference type="OrthoDB" id="122388at2"/>
<dbReference type="GO" id="GO:0003700">
    <property type="term" value="F:DNA-binding transcription factor activity"/>
    <property type="evidence" value="ECO:0007669"/>
    <property type="project" value="InterPro"/>
</dbReference>
<evidence type="ECO:0000313" key="6">
    <source>
        <dbReference type="EMBL" id="QAA32341.1"/>
    </source>
</evidence>
<keyword evidence="1" id="KW-0805">Transcription regulation</keyword>
<evidence type="ECO:0000259" key="5">
    <source>
        <dbReference type="PROSITE" id="PS50937"/>
    </source>
</evidence>
<dbReference type="InterPro" id="IPR047057">
    <property type="entry name" value="MerR_fam"/>
</dbReference>